<keyword evidence="7" id="KW-0285">Flavoprotein</keyword>
<dbReference type="GO" id="GO:0005829">
    <property type="term" value="C:cytosol"/>
    <property type="evidence" value="ECO:0007669"/>
    <property type="project" value="TreeGrafter"/>
</dbReference>
<protein>
    <recommendedName>
        <fullName evidence="5">Soluble pyridine nucleotide transhydrogenase</fullName>
        <ecNumber evidence="4">1.6.1.1</ecNumber>
    </recommendedName>
    <alternativeName>
        <fullName evidence="12">NAD(P)(+) transhydrogenase [B-specific]</fullName>
    </alternativeName>
</protein>
<keyword evidence="6" id="KW-0963">Cytoplasm</keyword>
<keyword evidence="13" id="KW-0547">Nucleotide-binding</keyword>
<comment type="function">
    <text evidence="1">Conversion of NADPH, generated by peripheral catabolic pathways, to NADH, which can enter the respiratory chain for energy generation.</text>
</comment>
<dbReference type="InterPro" id="IPR023753">
    <property type="entry name" value="FAD/NAD-binding_dom"/>
</dbReference>
<feature type="binding site" evidence="13">
    <location>
        <position position="205"/>
    </location>
    <ligand>
        <name>NAD(+)</name>
        <dbReference type="ChEBI" id="CHEBI:57540"/>
    </ligand>
</feature>
<evidence type="ECO:0000313" key="16">
    <source>
        <dbReference type="EMBL" id="AKF04620.1"/>
    </source>
</evidence>
<dbReference type="RefSeq" id="WP_053231943.1">
    <property type="nucleotide sequence ID" value="NZ_CP011125.1"/>
</dbReference>
<evidence type="ECO:0000313" key="17">
    <source>
        <dbReference type="Proteomes" id="UP000034883"/>
    </source>
</evidence>
<keyword evidence="17" id="KW-1185">Reference proteome</keyword>
<feature type="binding site" evidence="13">
    <location>
        <begin position="182"/>
        <end position="189"/>
    </location>
    <ligand>
        <name>NAD(+)</name>
        <dbReference type="ChEBI" id="CHEBI:57540"/>
    </ligand>
</feature>
<evidence type="ECO:0000256" key="7">
    <source>
        <dbReference type="ARBA" id="ARBA00022630"/>
    </source>
</evidence>
<dbReference type="AlphaFoldDB" id="A0A0F6YHE6"/>
<dbReference type="GO" id="GO:0003957">
    <property type="term" value="F:NAD(P)+ transhydrogenase (Si-specific) activity"/>
    <property type="evidence" value="ECO:0007669"/>
    <property type="project" value="UniProtKB-EC"/>
</dbReference>
<dbReference type="Pfam" id="PF07992">
    <property type="entry name" value="Pyr_redox_2"/>
    <property type="match status" value="1"/>
</dbReference>
<evidence type="ECO:0000256" key="4">
    <source>
        <dbReference type="ARBA" id="ARBA00012772"/>
    </source>
</evidence>
<evidence type="ECO:0000256" key="1">
    <source>
        <dbReference type="ARBA" id="ARBA00002842"/>
    </source>
</evidence>
<dbReference type="Pfam" id="PF02852">
    <property type="entry name" value="Pyr_redox_dim"/>
    <property type="match status" value="1"/>
</dbReference>
<evidence type="ECO:0000256" key="12">
    <source>
        <dbReference type="ARBA" id="ARBA00031183"/>
    </source>
</evidence>
<evidence type="ECO:0000259" key="14">
    <source>
        <dbReference type="Pfam" id="PF02852"/>
    </source>
</evidence>
<dbReference type="EMBL" id="CP011125">
    <property type="protein sequence ID" value="AKF04620.1"/>
    <property type="molecule type" value="Genomic_DNA"/>
</dbReference>
<dbReference type="Gene3D" id="3.50.50.60">
    <property type="entry name" value="FAD/NAD(P)-binding domain"/>
    <property type="match status" value="2"/>
</dbReference>
<dbReference type="PANTHER" id="PTHR22912">
    <property type="entry name" value="DISULFIDE OXIDOREDUCTASE"/>
    <property type="match status" value="1"/>
</dbReference>
<gene>
    <name evidence="16" type="ORF">DB32_001769</name>
</gene>
<feature type="domain" description="Pyridine nucleotide-disulphide oxidoreductase dimerisation" evidence="14">
    <location>
        <begin position="347"/>
        <end position="454"/>
    </location>
</feature>
<dbReference type="PRINTS" id="PR00368">
    <property type="entry name" value="FADPNR"/>
</dbReference>
<dbReference type="InterPro" id="IPR050151">
    <property type="entry name" value="Class-I_Pyr_Nuc-Dis_Oxidored"/>
</dbReference>
<keyword evidence="11 13" id="KW-0520">NAD</keyword>
<evidence type="ECO:0000256" key="2">
    <source>
        <dbReference type="ARBA" id="ARBA00004496"/>
    </source>
</evidence>
<dbReference type="EC" id="1.6.1.1" evidence="4"/>
<dbReference type="NCBIfam" id="NF003585">
    <property type="entry name" value="PRK05249.1"/>
    <property type="match status" value="1"/>
</dbReference>
<evidence type="ECO:0000256" key="8">
    <source>
        <dbReference type="ARBA" id="ARBA00022827"/>
    </source>
</evidence>
<evidence type="ECO:0000256" key="11">
    <source>
        <dbReference type="ARBA" id="ARBA00023027"/>
    </source>
</evidence>
<name>A0A0F6YHE6_9BACT</name>
<comment type="similarity">
    <text evidence="3">Belongs to the class-I pyridine nucleotide-disulfide oxidoreductase family.</text>
</comment>
<feature type="binding site" evidence="13">
    <location>
        <position position="270"/>
    </location>
    <ligand>
        <name>NAD(+)</name>
        <dbReference type="ChEBI" id="CHEBI:57540"/>
    </ligand>
</feature>
<comment type="cofactor">
    <cofactor evidence="13">
        <name>FAD</name>
        <dbReference type="ChEBI" id="CHEBI:57692"/>
    </cofactor>
    <text evidence="13">Binds 1 FAD per subunit.</text>
</comment>
<feature type="binding site" evidence="13">
    <location>
        <position position="52"/>
    </location>
    <ligand>
        <name>FAD</name>
        <dbReference type="ChEBI" id="CHEBI:57692"/>
    </ligand>
</feature>
<keyword evidence="9" id="KW-0521">NADP</keyword>
<evidence type="ECO:0000256" key="9">
    <source>
        <dbReference type="ARBA" id="ARBA00022857"/>
    </source>
</evidence>
<dbReference type="KEGG" id="samy:DB32_001769"/>
<dbReference type="InterPro" id="IPR016156">
    <property type="entry name" value="FAD/NAD-linked_Rdtase_dimer_sf"/>
</dbReference>
<dbReference type="SUPFAM" id="SSF51905">
    <property type="entry name" value="FAD/NAD(P)-binding domain"/>
    <property type="match status" value="1"/>
</dbReference>
<evidence type="ECO:0000256" key="3">
    <source>
        <dbReference type="ARBA" id="ARBA00007532"/>
    </source>
</evidence>
<dbReference type="FunFam" id="3.30.390.30:FF:000001">
    <property type="entry name" value="Dihydrolipoyl dehydrogenase"/>
    <property type="match status" value="1"/>
</dbReference>
<accession>A0A0F6YHE6</accession>
<proteinExistence type="inferred from homology"/>
<evidence type="ECO:0000256" key="10">
    <source>
        <dbReference type="ARBA" id="ARBA00023002"/>
    </source>
</evidence>
<comment type="subcellular location">
    <subcellularLocation>
        <location evidence="2">Cytoplasm</location>
    </subcellularLocation>
</comment>
<dbReference type="PRINTS" id="PR00411">
    <property type="entry name" value="PNDRDTASEI"/>
</dbReference>
<dbReference type="InterPro" id="IPR036188">
    <property type="entry name" value="FAD/NAD-bd_sf"/>
</dbReference>
<feature type="domain" description="FAD/NAD(P)-binding" evidence="15">
    <location>
        <begin position="6"/>
        <end position="326"/>
    </location>
</feature>
<dbReference type="GO" id="GO:0006103">
    <property type="term" value="P:2-oxoglutarate metabolic process"/>
    <property type="evidence" value="ECO:0007669"/>
    <property type="project" value="TreeGrafter"/>
</dbReference>
<sequence length="466" mass="50640">MEAPHDLVVLGSGPAGEKGAVQAAYFGHRVVVVEKAPEPGGAAVHTGTLPSKTLRETALYLSGFRARDLYGVSVRLDDPHAAVPRLIARKDAIARQESERIRHNLARHDVELVRGDARFVSPHTIEVRTPEGARRIDGRYFLIATGSSPRNPPDVPIHEPDVYDSDEILALSHLPKSMVVLGAGVIGCEYACMFAALGVQVVLVEARTQFLPFLDHEVGRRLESAMQHLGIEIRKGHRWGRIHRAANGRILCDLADGSVLESETLLFAAGRVGNTAGLGLEHVGLTADDRGALKVDRHYRTAVPHVYAAGDVIGFPALASTSMEQARVAVCHAFGIDYKQSIGPMLPYGIYTIPEVSCVGETEESCKEQGVDYVVGRALYRENARGLITGDLEGMTKLVVHTKTRRLIGTHVIGERASELVHIGQAVMHLGGTVDTFIEMVFNYPTLSESFKYAAYSALGELAKRR</sequence>
<evidence type="ECO:0000256" key="13">
    <source>
        <dbReference type="PIRSR" id="PIRSR000350-3"/>
    </source>
</evidence>
<organism evidence="16 17">
    <name type="scientific">Sandaracinus amylolyticus</name>
    <dbReference type="NCBI Taxonomy" id="927083"/>
    <lineage>
        <taxon>Bacteria</taxon>
        <taxon>Pseudomonadati</taxon>
        <taxon>Myxococcota</taxon>
        <taxon>Polyangia</taxon>
        <taxon>Polyangiales</taxon>
        <taxon>Sandaracinaceae</taxon>
        <taxon>Sandaracinus</taxon>
    </lineage>
</organism>
<dbReference type="STRING" id="927083.DB32_001769"/>
<evidence type="ECO:0000259" key="15">
    <source>
        <dbReference type="Pfam" id="PF07992"/>
    </source>
</evidence>
<dbReference type="PANTHER" id="PTHR22912:SF93">
    <property type="entry name" value="SOLUBLE PYRIDINE NUCLEOTIDE TRANSHYDROGENASE"/>
    <property type="match status" value="1"/>
</dbReference>
<dbReference type="Proteomes" id="UP000034883">
    <property type="component" value="Chromosome"/>
</dbReference>
<feature type="binding site" evidence="13">
    <location>
        <begin position="145"/>
        <end position="147"/>
    </location>
    <ligand>
        <name>FAD</name>
        <dbReference type="ChEBI" id="CHEBI:57692"/>
    </ligand>
</feature>
<keyword evidence="8 13" id="KW-0274">FAD</keyword>
<feature type="binding site" evidence="13">
    <location>
        <position position="311"/>
    </location>
    <ligand>
        <name>FAD</name>
        <dbReference type="ChEBI" id="CHEBI:57692"/>
    </ligand>
</feature>
<dbReference type="Gene3D" id="3.30.390.30">
    <property type="match status" value="1"/>
</dbReference>
<dbReference type="InterPro" id="IPR001100">
    <property type="entry name" value="Pyr_nuc-diS_OxRdtase"/>
</dbReference>
<dbReference type="SUPFAM" id="SSF55424">
    <property type="entry name" value="FAD/NAD-linked reductases, dimerisation (C-terminal) domain"/>
    <property type="match status" value="1"/>
</dbReference>
<dbReference type="GO" id="GO:0050660">
    <property type="term" value="F:flavin adenine dinucleotide binding"/>
    <property type="evidence" value="ECO:0007669"/>
    <property type="project" value="TreeGrafter"/>
</dbReference>
<evidence type="ECO:0000256" key="5">
    <source>
        <dbReference type="ARBA" id="ARBA00016603"/>
    </source>
</evidence>
<reference evidence="16 17" key="1">
    <citation type="submission" date="2015-03" db="EMBL/GenBank/DDBJ databases">
        <title>Genome assembly of Sandaracinus amylolyticus DSM 53668.</title>
        <authorList>
            <person name="Sharma G."/>
            <person name="Subramanian S."/>
        </authorList>
    </citation>
    <scope>NUCLEOTIDE SEQUENCE [LARGE SCALE GENOMIC DNA]</scope>
    <source>
        <strain evidence="16 17">DSM 53668</strain>
    </source>
</reference>
<dbReference type="OrthoDB" id="9786429at2"/>
<dbReference type="PIRSF" id="PIRSF000350">
    <property type="entry name" value="Mercury_reductase_MerA"/>
    <property type="match status" value="1"/>
</dbReference>
<evidence type="ECO:0000256" key="6">
    <source>
        <dbReference type="ARBA" id="ARBA00022490"/>
    </source>
</evidence>
<dbReference type="GO" id="GO:0004148">
    <property type="term" value="F:dihydrolipoyl dehydrogenase (NADH) activity"/>
    <property type="evidence" value="ECO:0007669"/>
    <property type="project" value="TreeGrafter"/>
</dbReference>
<keyword evidence="10" id="KW-0560">Oxidoreductase</keyword>
<dbReference type="InterPro" id="IPR004099">
    <property type="entry name" value="Pyr_nucl-diS_OxRdtase_dimer"/>
</dbReference>